<keyword evidence="1" id="KW-0408">Iron</keyword>
<dbReference type="SUPFAM" id="SSF48264">
    <property type="entry name" value="Cytochrome P450"/>
    <property type="match status" value="1"/>
</dbReference>
<name>A0A8H6CRC8_9LECA</name>
<keyword evidence="1" id="KW-0479">Metal-binding</keyword>
<dbReference type="CDD" id="cd11069">
    <property type="entry name" value="CYP_FUM15-like"/>
    <property type="match status" value="1"/>
</dbReference>
<dbReference type="PANTHER" id="PTHR24305">
    <property type="entry name" value="CYTOCHROME P450"/>
    <property type="match status" value="1"/>
</dbReference>
<dbReference type="InterPro" id="IPR036396">
    <property type="entry name" value="Cyt_P450_sf"/>
</dbReference>
<accession>A0A8H6CRC8</accession>
<dbReference type="AlphaFoldDB" id="A0A8H6CRC8"/>
<dbReference type="InterPro" id="IPR001128">
    <property type="entry name" value="Cyt_P450"/>
</dbReference>
<dbReference type="PANTHER" id="PTHR24305:SF227">
    <property type="entry name" value="P450, PUTATIVE (EUROFUNG)-RELATED"/>
    <property type="match status" value="1"/>
</dbReference>
<keyword evidence="1" id="KW-0349">Heme</keyword>
<protein>
    <recommendedName>
        <fullName evidence="4">Cytochrome P450</fullName>
    </recommendedName>
</protein>
<dbReference type="Proteomes" id="UP000593566">
    <property type="component" value="Unassembled WGS sequence"/>
</dbReference>
<dbReference type="GO" id="GO:0005506">
    <property type="term" value="F:iron ion binding"/>
    <property type="evidence" value="ECO:0007669"/>
    <property type="project" value="InterPro"/>
</dbReference>
<dbReference type="Gene3D" id="1.10.630.10">
    <property type="entry name" value="Cytochrome P450"/>
    <property type="match status" value="1"/>
</dbReference>
<dbReference type="GO" id="GO:0004497">
    <property type="term" value="F:monooxygenase activity"/>
    <property type="evidence" value="ECO:0007669"/>
    <property type="project" value="InterPro"/>
</dbReference>
<dbReference type="InterPro" id="IPR002401">
    <property type="entry name" value="Cyt_P450_E_grp-I"/>
</dbReference>
<gene>
    <name evidence="2" type="ORF">HO133_007892</name>
</gene>
<evidence type="ECO:0000313" key="3">
    <source>
        <dbReference type="Proteomes" id="UP000593566"/>
    </source>
</evidence>
<dbReference type="FunFam" id="1.10.630.10:FF:000051">
    <property type="entry name" value="Cytochrome P450 monooxygenase (Fum15)"/>
    <property type="match status" value="1"/>
</dbReference>
<dbReference type="PRINTS" id="PR00463">
    <property type="entry name" value="EP450I"/>
</dbReference>
<dbReference type="GO" id="GO:0020037">
    <property type="term" value="F:heme binding"/>
    <property type="evidence" value="ECO:0007669"/>
    <property type="project" value="InterPro"/>
</dbReference>
<comment type="cofactor">
    <cofactor evidence="1">
        <name>heme</name>
        <dbReference type="ChEBI" id="CHEBI:30413"/>
    </cofactor>
</comment>
<comment type="caution">
    <text evidence="2">The sequence shown here is derived from an EMBL/GenBank/DDBJ whole genome shotgun (WGS) entry which is preliminary data.</text>
</comment>
<reference evidence="2 3" key="1">
    <citation type="journal article" date="2020" name="Genomics">
        <title>Complete, high-quality genomes from long-read metagenomic sequencing of two wolf lichen thalli reveals enigmatic genome architecture.</title>
        <authorList>
            <person name="McKenzie S.K."/>
            <person name="Walston R.F."/>
            <person name="Allen J.L."/>
        </authorList>
    </citation>
    <scope>NUCLEOTIDE SEQUENCE [LARGE SCALE GENOMIC DNA]</scope>
    <source>
        <strain evidence="2">WasteWater1</strain>
    </source>
</reference>
<dbReference type="GeneID" id="59336289"/>
<dbReference type="Pfam" id="PF00067">
    <property type="entry name" value="p450"/>
    <property type="match status" value="1"/>
</dbReference>
<dbReference type="GO" id="GO:0016705">
    <property type="term" value="F:oxidoreductase activity, acting on paired donors, with incorporation or reduction of molecular oxygen"/>
    <property type="evidence" value="ECO:0007669"/>
    <property type="project" value="InterPro"/>
</dbReference>
<evidence type="ECO:0008006" key="4">
    <source>
        <dbReference type="Google" id="ProtNLM"/>
    </source>
</evidence>
<organism evidence="2 3">
    <name type="scientific">Letharia lupina</name>
    <dbReference type="NCBI Taxonomy" id="560253"/>
    <lineage>
        <taxon>Eukaryota</taxon>
        <taxon>Fungi</taxon>
        <taxon>Dikarya</taxon>
        <taxon>Ascomycota</taxon>
        <taxon>Pezizomycotina</taxon>
        <taxon>Lecanoromycetes</taxon>
        <taxon>OSLEUM clade</taxon>
        <taxon>Lecanoromycetidae</taxon>
        <taxon>Lecanorales</taxon>
        <taxon>Lecanorineae</taxon>
        <taxon>Parmeliaceae</taxon>
        <taxon>Letharia</taxon>
    </lineage>
</organism>
<dbReference type="PRINTS" id="PR00385">
    <property type="entry name" value="P450"/>
</dbReference>
<dbReference type="RefSeq" id="XP_037156096.1">
    <property type="nucleotide sequence ID" value="XM_037298760.1"/>
</dbReference>
<evidence type="ECO:0000313" key="2">
    <source>
        <dbReference type="EMBL" id="KAF6228162.1"/>
    </source>
</evidence>
<sequence>MDLPWLPIGLSSVAGSFVLVHNAPQYSISASYVKTFLVLETIQILLGLLWEAILYPKLFSPIRHLPQPKGGSFFNGQLKRISAEPTGEPHRDWIKNVPNDGLIYYTTILNQGRLLPTSPQALSEVLTTKSYDFIKPQQLRNGLGRVLGIGILLAEGDEHKRQRKNLMPAFAYRHVKDLYPVFWEKSIKLVNGLMSVARKEGKESVESIDNAAMVDISGWFSRATLDIIGVAGMGHDFDAIDNPDTKINVTYRSVFSPSRQQRTMALLGLFLPQWFLRALPVAHNNKIVESSNTIKEVCRELIREKKEKLDQKQKRVDADILSVALESGVFTEEDLVNQMMTFLAAGHETTASAMTWAFYLLCLHPEVQTRLREEIRANLPPIDDTETVTAASLDQCHYLHAVCNEVLRVYSPVPGTIREAGRDTSILGQYVPKGTKIMLIPWAVNTATSLWGPDADKFNPDRWMGPGKANTGGAESNYAFLTFLHGPRSCIGQAFAKAEFACLMAAVVGRFEVKIADADFKLKIKGSITAKPKNGLTVRIKPIEGW</sequence>
<evidence type="ECO:0000256" key="1">
    <source>
        <dbReference type="PIRSR" id="PIRSR602401-1"/>
    </source>
</evidence>
<dbReference type="EMBL" id="JACCJB010000004">
    <property type="protein sequence ID" value="KAF6228162.1"/>
    <property type="molecule type" value="Genomic_DNA"/>
</dbReference>
<feature type="binding site" description="axial binding residue" evidence="1">
    <location>
        <position position="490"/>
    </location>
    <ligand>
        <name>heme</name>
        <dbReference type="ChEBI" id="CHEBI:30413"/>
    </ligand>
    <ligandPart>
        <name>Fe</name>
        <dbReference type="ChEBI" id="CHEBI:18248"/>
    </ligandPart>
</feature>
<proteinExistence type="predicted"/>
<dbReference type="InterPro" id="IPR050121">
    <property type="entry name" value="Cytochrome_P450_monoxygenase"/>
</dbReference>
<keyword evidence="3" id="KW-1185">Reference proteome</keyword>